<protein>
    <submittedName>
        <fullName evidence="7">Uncharacterized protein</fullName>
    </submittedName>
</protein>
<gene>
    <name evidence="7" type="ORF">MPDQ_004600</name>
</gene>
<dbReference type="PANTHER" id="PTHR11266:SF80">
    <property type="entry name" value="PEROXISOMAL MEMBRANE PROTEIN 2"/>
    <property type="match status" value="1"/>
</dbReference>
<dbReference type="STRING" id="5098.A0A507R3R4"/>
<evidence type="ECO:0000256" key="5">
    <source>
        <dbReference type="ARBA" id="ARBA00023136"/>
    </source>
</evidence>
<dbReference type="InterPro" id="IPR007248">
    <property type="entry name" value="Mpv17_PMP22"/>
</dbReference>
<comment type="similarity">
    <text evidence="2 6">Belongs to the peroxisomal membrane protein PXMP2/4 family.</text>
</comment>
<evidence type="ECO:0000256" key="2">
    <source>
        <dbReference type="ARBA" id="ARBA00006824"/>
    </source>
</evidence>
<evidence type="ECO:0000256" key="6">
    <source>
        <dbReference type="RuleBase" id="RU363053"/>
    </source>
</evidence>
<feature type="transmembrane region" description="Helical" evidence="6">
    <location>
        <begin position="47"/>
        <end position="65"/>
    </location>
</feature>
<evidence type="ECO:0000313" key="7">
    <source>
        <dbReference type="EMBL" id="TQB77200.1"/>
    </source>
</evidence>
<dbReference type="AlphaFoldDB" id="A0A507R3R4"/>
<evidence type="ECO:0000313" key="8">
    <source>
        <dbReference type="Proteomes" id="UP000319663"/>
    </source>
</evidence>
<feature type="transmembrane region" description="Helical" evidence="6">
    <location>
        <begin position="149"/>
        <end position="171"/>
    </location>
</feature>
<name>A0A507R3R4_MONPU</name>
<dbReference type="Pfam" id="PF04117">
    <property type="entry name" value="Mpv17_PMP22"/>
    <property type="match status" value="1"/>
</dbReference>
<evidence type="ECO:0000256" key="3">
    <source>
        <dbReference type="ARBA" id="ARBA00022692"/>
    </source>
</evidence>
<keyword evidence="3 6" id="KW-0812">Transmembrane</keyword>
<keyword evidence="4 6" id="KW-1133">Transmembrane helix</keyword>
<accession>A0A507R3R4</accession>
<feature type="transmembrane region" description="Helical" evidence="6">
    <location>
        <begin position="216"/>
        <end position="234"/>
    </location>
</feature>
<evidence type="ECO:0000256" key="4">
    <source>
        <dbReference type="ARBA" id="ARBA00022989"/>
    </source>
</evidence>
<proteinExistence type="inferred from homology"/>
<comment type="subcellular location">
    <subcellularLocation>
        <location evidence="1">Membrane</location>
        <topology evidence="1">Multi-pass membrane protein</topology>
    </subcellularLocation>
</comment>
<comment type="caution">
    <text evidence="7">The sequence shown here is derived from an EMBL/GenBank/DDBJ whole genome shotgun (WGS) entry which is preliminary data.</text>
</comment>
<organism evidence="7 8">
    <name type="scientific">Monascus purpureus</name>
    <name type="common">Red mold</name>
    <name type="synonym">Monascus anka</name>
    <dbReference type="NCBI Taxonomy" id="5098"/>
    <lineage>
        <taxon>Eukaryota</taxon>
        <taxon>Fungi</taxon>
        <taxon>Dikarya</taxon>
        <taxon>Ascomycota</taxon>
        <taxon>Pezizomycotina</taxon>
        <taxon>Eurotiomycetes</taxon>
        <taxon>Eurotiomycetidae</taxon>
        <taxon>Eurotiales</taxon>
        <taxon>Aspergillaceae</taxon>
        <taxon>Monascus</taxon>
    </lineage>
</organism>
<reference evidence="7 8" key="1">
    <citation type="submission" date="2019-06" db="EMBL/GenBank/DDBJ databases">
        <title>Wine fermentation using esterase from Monascus purpureus.</title>
        <authorList>
            <person name="Geng C."/>
            <person name="Zhang Y."/>
        </authorList>
    </citation>
    <scope>NUCLEOTIDE SEQUENCE [LARGE SCALE GENOMIC DNA]</scope>
    <source>
        <strain evidence="7">HQ1</strain>
    </source>
</reference>
<dbReference type="EMBL" id="VIFY01000003">
    <property type="protein sequence ID" value="TQB77200.1"/>
    <property type="molecule type" value="Genomic_DNA"/>
</dbReference>
<dbReference type="GO" id="GO:0005778">
    <property type="term" value="C:peroxisomal membrane"/>
    <property type="evidence" value="ECO:0007669"/>
    <property type="project" value="TreeGrafter"/>
</dbReference>
<evidence type="ECO:0000256" key="1">
    <source>
        <dbReference type="ARBA" id="ARBA00004141"/>
    </source>
</evidence>
<sequence length="235" mass="26019">MPSPLTVTFIQSTILNIIANVLAQLIDQYKYAHRNNKPFAFTLNTPALIQFTIYGIIVVPINFEWQKYIEAKFPGFPRPTFGRARSGFRRAFSVLLAPFRRGSSRFGIGEEHAIDAIELLPTEERSFIAGHGSSSSPSSSGMRNFMAKFVLDQTVGSVVNIVLFIVLINWLKGTSAGAILGLVKEDFYPIMLARLAYRPVVSALMYTVVPMEKRVVFGSASGVVWGVYLSLYAAV</sequence>
<keyword evidence="5 6" id="KW-0472">Membrane</keyword>
<dbReference type="OrthoDB" id="10267969at2759"/>
<dbReference type="PANTHER" id="PTHR11266">
    <property type="entry name" value="PEROXISOMAL MEMBRANE PROTEIN 2, PXMP2 MPV17"/>
    <property type="match status" value="1"/>
</dbReference>
<keyword evidence="8" id="KW-1185">Reference proteome</keyword>
<dbReference type="Proteomes" id="UP000319663">
    <property type="component" value="Unassembled WGS sequence"/>
</dbReference>